<evidence type="ECO:0000313" key="2">
    <source>
        <dbReference type="Proteomes" id="UP000033633"/>
    </source>
</evidence>
<dbReference type="PROSITE" id="PS51257">
    <property type="entry name" value="PROKAR_LIPOPROTEIN"/>
    <property type="match status" value="1"/>
</dbReference>
<organism evidence="1 2">
    <name type="scientific">Photobacterium halotolerans</name>
    <dbReference type="NCBI Taxonomy" id="265726"/>
    <lineage>
        <taxon>Bacteria</taxon>
        <taxon>Pseudomonadati</taxon>
        <taxon>Pseudomonadota</taxon>
        <taxon>Gammaproteobacteria</taxon>
        <taxon>Vibrionales</taxon>
        <taxon>Vibrionaceae</taxon>
        <taxon>Photobacterium</taxon>
    </lineage>
</organism>
<dbReference type="RefSeq" id="WP_046219947.1">
    <property type="nucleotide sequence ID" value="NZ_JWYV01000004.1"/>
</dbReference>
<name>A0A0F5VE50_9GAMM</name>
<dbReference type="PATRIC" id="fig|265726.11.peg.3482"/>
<comment type="caution">
    <text evidence="1">The sequence shown here is derived from an EMBL/GenBank/DDBJ whole genome shotgun (WGS) entry which is preliminary data.</text>
</comment>
<evidence type="ECO:0008006" key="3">
    <source>
        <dbReference type="Google" id="ProtNLM"/>
    </source>
</evidence>
<reference evidence="1 2" key="1">
    <citation type="submission" date="2014-12" db="EMBL/GenBank/DDBJ databases">
        <title>Mercury Reductase activity and rhizosphere competence traits in the genome of root associated Photobacterium halotolerans MELD1.</title>
        <authorList>
            <person name="Mathew D.C."/>
            <person name="Huang C.-C."/>
        </authorList>
    </citation>
    <scope>NUCLEOTIDE SEQUENCE [LARGE SCALE GENOMIC DNA]</scope>
    <source>
        <strain evidence="1 2">MELD1</strain>
    </source>
</reference>
<evidence type="ECO:0000313" key="1">
    <source>
        <dbReference type="EMBL" id="KKD00409.1"/>
    </source>
</evidence>
<sequence>MKKLSLLLLGAWVLAGCTSMDSEYGVGEYTLFPKAYVNDEPYDSIYHFGYNQGCESALSLKGVVDTEYMKDIALNNSDTRFNEGWDDGKTACDSGQRRLMQSSQILAGEPKVTTENSY</sequence>
<dbReference type="EMBL" id="JWYV01000004">
    <property type="protein sequence ID" value="KKD00409.1"/>
    <property type="molecule type" value="Genomic_DNA"/>
</dbReference>
<keyword evidence="2" id="KW-1185">Reference proteome</keyword>
<dbReference type="OrthoDB" id="5818753at2"/>
<protein>
    <recommendedName>
        <fullName evidence="3">Lipoprotein</fullName>
    </recommendedName>
</protein>
<proteinExistence type="predicted"/>
<gene>
    <name evidence="1" type="ORF">KY46_07120</name>
</gene>
<dbReference type="AlphaFoldDB" id="A0A0F5VE50"/>
<accession>A0A0F5VE50</accession>
<dbReference type="Proteomes" id="UP000033633">
    <property type="component" value="Unassembled WGS sequence"/>
</dbReference>